<dbReference type="EnsemblPlants" id="evm.model.02.457">
    <property type="protein sequence ID" value="cds.evm.model.02.457"/>
    <property type="gene ID" value="evm.TU.02.457"/>
</dbReference>
<evidence type="ECO:0000313" key="3">
    <source>
        <dbReference type="Proteomes" id="UP000596661"/>
    </source>
</evidence>
<feature type="region of interest" description="Disordered" evidence="1">
    <location>
        <begin position="1"/>
        <end position="35"/>
    </location>
</feature>
<dbReference type="EMBL" id="UZAU01000109">
    <property type="status" value="NOT_ANNOTATED_CDS"/>
    <property type="molecule type" value="Genomic_DNA"/>
</dbReference>
<keyword evidence="3" id="KW-1185">Reference proteome</keyword>
<dbReference type="Gramene" id="evm.model.02.457">
    <property type="protein sequence ID" value="cds.evm.model.02.457"/>
    <property type="gene ID" value="evm.TU.02.457"/>
</dbReference>
<proteinExistence type="predicted"/>
<dbReference type="Proteomes" id="UP000596661">
    <property type="component" value="Chromosome 2"/>
</dbReference>
<protein>
    <submittedName>
        <fullName evidence="2">Uncharacterized protein</fullName>
    </submittedName>
</protein>
<reference evidence="2" key="2">
    <citation type="submission" date="2021-03" db="UniProtKB">
        <authorList>
            <consortium name="EnsemblPlants"/>
        </authorList>
    </citation>
    <scope>IDENTIFICATION</scope>
</reference>
<dbReference type="AlphaFoldDB" id="A0A803P153"/>
<reference evidence="2" key="1">
    <citation type="submission" date="2018-11" db="EMBL/GenBank/DDBJ databases">
        <authorList>
            <person name="Grassa J C."/>
        </authorList>
    </citation>
    <scope>NUCLEOTIDE SEQUENCE [LARGE SCALE GENOMIC DNA]</scope>
</reference>
<evidence type="ECO:0000256" key="1">
    <source>
        <dbReference type="SAM" id="MobiDB-lite"/>
    </source>
</evidence>
<evidence type="ECO:0000313" key="2">
    <source>
        <dbReference type="EnsemblPlants" id="cds.evm.model.02.457"/>
    </source>
</evidence>
<sequence>MTRTQQNPNPFKELVPNAERGREKKPVRKGQTKPSVLPRIARSQSLDPSVKRLRQLLVVCCELSCDPSVPTLGVEDKKARGEPPHLVHRPSGFFLSIPCSKDLNPYSRDLNPCSRDLIPCIGRLSSLDSKLAQGFFLVGLGPGPFGFLNGV</sequence>
<accession>A0A803P153</accession>
<name>A0A803P153_CANSA</name>
<organism evidence="2 3">
    <name type="scientific">Cannabis sativa</name>
    <name type="common">Hemp</name>
    <name type="synonym">Marijuana</name>
    <dbReference type="NCBI Taxonomy" id="3483"/>
    <lineage>
        <taxon>Eukaryota</taxon>
        <taxon>Viridiplantae</taxon>
        <taxon>Streptophyta</taxon>
        <taxon>Embryophyta</taxon>
        <taxon>Tracheophyta</taxon>
        <taxon>Spermatophyta</taxon>
        <taxon>Magnoliopsida</taxon>
        <taxon>eudicotyledons</taxon>
        <taxon>Gunneridae</taxon>
        <taxon>Pentapetalae</taxon>
        <taxon>rosids</taxon>
        <taxon>fabids</taxon>
        <taxon>Rosales</taxon>
        <taxon>Cannabaceae</taxon>
        <taxon>Cannabis</taxon>
    </lineage>
</organism>